<dbReference type="PANTHER" id="PTHR43586">
    <property type="entry name" value="CYSTEINE DESULFURASE"/>
    <property type="match status" value="1"/>
</dbReference>
<keyword evidence="4" id="KW-1185">Reference proteome</keyword>
<evidence type="ECO:0000259" key="2">
    <source>
        <dbReference type="Pfam" id="PF00266"/>
    </source>
</evidence>
<dbReference type="KEGG" id="mcos:GM418_17875"/>
<dbReference type="EMBL" id="CP046401">
    <property type="protein sequence ID" value="QGY45470.1"/>
    <property type="molecule type" value="Genomic_DNA"/>
</dbReference>
<dbReference type="InterPro" id="IPR015422">
    <property type="entry name" value="PyrdxlP-dep_Trfase_small"/>
</dbReference>
<dbReference type="Gene3D" id="3.40.640.10">
    <property type="entry name" value="Type I PLP-dependent aspartate aminotransferase-like (Major domain)"/>
    <property type="match status" value="1"/>
</dbReference>
<dbReference type="Proteomes" id="UP000428260">
    <property type="component" value="Chromosome"/>
</dbReference>
<dbReference type="InterPro" id="IPR015424">
    <property type="entry name" value="PyrdxlP-dep_Trfase"/>
</dbReference>
<evidence type="ECO:0000313" key="4">
    <source>
        <dbReference type="Proteomes" id="UP000428260"/>
    </source>
</evidence>
<gene>
    <name evidence="3" type="ORF">GM418_17875</name>
</gene>
<evidence type="ECO:0000256" key="1">
    <source>
        <dbReference type="ARBA" id="ARBA00022898"/>
    </source>
</evidence>
<dbReference type="PANTHER" id="PTHR43586:SF15">
    <property type="entry name" value="BLR3095 PROTEIN"/>
    <property type="match status" value="1"/>
</dbReference>
<sequence length="371" mass="42039">MVNWNKVREEFPVCKKYVYLNPAGGSPVSNSAATEGKRFYDEMLEFGDTYWDTWLERTEKIRSNLAGFIGAEKVEIGFTTNTSHGMNLVAQFLKNKGTVLTMRDEFPSTTFPWLNQKAEIKFAEPVENAFPLNEIEKAITPDVKILMTSYVQYKTGFRQDLEALGKLCKRKNLIFVVNATQALGIFPVDVKKCNIDFLMFTGLKWATAGYGIGGLYINKKWLKKEDFPFAGWRSVKEPEKMDNTDLDLKNEASVIESGCPHFPNIFALGGALEMFKKIGAENVVNRVLFLNHFLEDELTKIDVGVICQTEDKHRSGILIARVPNAKRIVEELSKKNIIVSARGEGVRISTSIFNNQEDIEILIRELKTLLN</sequence>
<dbReference type="InterPro" id="IPR000192">
    <property type="entry name" value="Aminotrans_V_dom"/>
</dbReference>
<keyword evidence="1" id="KW-0663">Pyridoxal phosphate</keyword>
<dbReference type="Pfam" id="PF00266">
    <property type="entry name" value="Aminotran_5"/>
    <property type="match status" value="1"/>
</dbReference>
<dbReference type="SUPFAM" id="SSF53383">
    <property type="entry name" value="PLP-dependent transferases"/>
    <property type="match status" value="1"/>
</dbReference>
<feature type="domain" description="Aminotransferase class V" evidence="2">
    <location>
        <begin position="55"/>
        <end position="360"/>
    </location>
</feature>
<name>A0A6I6JWG9_9BACT</name>
<keyword evidence="3" id="KW-0032">Aminotransferase</keyword>
<dbReference type="AlphaFoldDB" id="A0A6I6JWG9"/>
<reference evidence="3 4" key="1">
    <citation type="submission" date="2019-11" db="EMBL/GenBank/DDBJ databases">
        <authorList>
            <person name="Zheng R.K."/>
            <person name="Sun C.M."/>
        </authorList>
    </citation>
    <scope>NUCLEOTIDE SEQUENCE [LARGE SCALE GENOMIC DNA]</scope>
    <source>
        <strain evidence="3 4">WC007</strain>
    </source>
</reference>
<dbReference type="RefSeq" id="WP_158868613.1">
    <property type="nucleotide sequence ID" value="NZ_CP046401.1"/>
</dbReference>
<keyword evidence="3" id="KW-0808">Transferase</keyword>
<accession>A0A6I6JWG9</accession>
<dbReference type="InterPro" id="IPR015421">
    <property type="entry name" value="PyrdxlP-dep_Trfase_major"/>
</dbReference>
<dbReference type="GO" id="GO:0008483">
    <property type="term" value="F:transaminase activity"/>
    <property type="evidence" value="ECO:0007669"/>
    <property type="project" value="UniProtKB-KW"/>
</dbReference>
<dbReference type="Gene3D" id="3.90.1150.10">
    <property type="entry name" value="Aspartate Aminotransferase, domain 1"/>
    <property type="match status" value="1"/>
</dbReference>
<evidence type="ECO:0000313" key="3">
    <source>
        <dbReference type="EMBL" id="QGY45470.1"/>
    </source>
</evidence>
<proteinExistence type="predicted"/>
<organism evidence="3 4">
    <name type="scientific">Maribellus comscasis</name>
    <dbReference type="NCBI Taxonomy" id="2681766"/>
    <lineage>
        <taxon>Bacteria</taxon>
        <taxon>Pseudomonadati</taxon>
        <taxon>Bacteroidota</taxon>
        <taxon>Bacteroidia</taxon>
        <taxon>Marinilabiliales</taxon>
        <taxon>Prolixibacteraceae</taxon>
        <taxon>Maribellus</taxon>
    </lineage>
</organism>
<protein>
    <submittedName>
        <fullName evidence="3">Aminotransferase class V-fold PLP-dependent enzyme</fullName>
    </submittedName>
</protein>